<name>S8G492_FOMSC</name>
<dbReference type="AlphaFoldDB" id="S8G492"/>
<feature type="compositionally biased region" description="Polar residues" evidence="2">
    <location>
        <begin position="292"/>
        <end position="305"/>
    </location>
</feature>
<dbReference type="SUPFAM" id="SSF160219">
    <property type="entry name" value="AMPKBI-like"/>
    <property type="match status" value="1"/>
</dbReference>
<dbReference type="GO" id="GO:0005737">
    <property type="term" value="C:cytoplasm"/>
    <property type="evidence" value="ECO:0007669"/>
    <property type="project" value="TreeGrafter"/>
</dbReference>
<evidence type="ECO:0000256" key="1">
    <source>
        <dbReference type="ARBA" id="ARBA00010926"/>
    </source>
</evidence>
<dbReference type="Pfam" id="PF04739">
    <property type="entry name" value="AMPKBI"/>
    <property type="match status" value="1"/>
</dbReference>
<evidence type="ECO:0000256" key="2">
    <source>
        <dbReference type="SAM" id="MobiDB-lite"/>
    </source>
</evidence>
<dbReference type="Gene3D" id="6.20.250.60">
    <property type="match status" value="1"/>
</dbReference>
<dbReference type="eggNOG" id="KOG1616">
    <property type="taxonomic scope" value="Eukaryota"/>
</dbReference>
<dbReference type="CDD" id="cd02859">
    <property type="entry name" value="E_set_AMPKbeta_like_N"/>
    <property type="match status" value="1"/>
</dbReference>
<dbReference type="GO" id="GO:0007165">
    <property type="term" value="P:signal transduction"/>
    <property type="evidence" value="ECO:0007669"/>
    <property type="project" value="TreeGrafter"/>
</dbReference>
<dbReference type="Gene3D" id="2.60.40.10">
    <property type="entry name" value="Immunoglobulins"/>
    <property type="match status" value="1"/>
</dbReference>
<feature type="compositionally biased region" description="Polar residues" evidence="2">
    <location>
        <begin position="381"/>
        <end position="391"/>
    </location>
</feature>
<comment type="similarity">
    <text evidence="1">Belongs to the 5'-AMP-activated protein kinase beta subunit family.</text>
</comment>
<dbReference type="GO" id="GO:0019901">
    <property type="term" value="F:protein kinase binding"/>
    <property type="evidence" value="ECO:0007669"/>
    <property type="project" value="TreeGrafter"/>
</dbReference>
<dbReference type="InterPro" id="IPR037256">
    <property type="entry name" value="ASC_dom_sf"/>
</dbReference>
<reference evidence="4 5" key="1">
    <citation type="journal article" date="2012" name="Science">
        <title>The Paleozoic origin of enzymatic lignin decomposition reconstructed from 31 fungal genomes.</title>
        <authorList>
            <person name="Floudas D."/>
            <person name="Binder M."/>
            <person name="Riley R."/>
            <person name="Barry K."/>
            <person name="Blanchette R.A."/>
            <person name="Henrissat B."/>
            <person name="Martinez A.T."/>
            <person name="Otillar R."/>
            <person name="Spatafora J.W."/>
            <person name="Yadav J.S."/>
            <person name="Aerts A."/>
            <person name="Benoit I."/>
            <person name="Boyd A."/>
            <person name="Carlson A."/>
            <person name="Copeland A."/>
            <person name="Coutinho P.M."/>
            <person name="de Vries R.P."/>
            <person name="Ferreira P."/>
            <person name="Findley K."/>
            <person name="Foster B."/>
            <person name="Gaskell J."/>
            <person name="Glotzer D."/>
            <person name="Gorecki P."/>
            <person name="Heitman J."/>
            <person name="Hesse C."/>
            <person name="Hori C."/>
            <person name="Igarashi K."/>
            <person name="Jurgens J.A."/>
            <person name="Kallen N."/>
            <person name="Kersten P."/>
            <person name="Kohler A."/>
            <person name="Kuees U."/>
            <person name="Kumar T.K.A."/>
            <person name="Kuo A."/>
            <person name="LaButti K."/>
            <person name="Larrondo L.F."/>
            <person name="Lindquist E."/>
            <person name="Ling A."/>
            <person name="Lombard V."/>
            <person name="Lucas S."/>
            <person name="Lundell T."/>
            <person name="Martin R."/>
            <person name="McLaughlin D.J."/>
            <person name="Morgenstern I."/>
            <person name="Morin E."/>
            <person name="Murat C."/>
            <person name="Nagy L.G."/>
            <person name="Nolan M."/>
            <person name="Ohm R.A."/>
            <person name="Patyshakuliyeva A."/>
            <person name="Rokas A."/>
            <person name="Ruiz-Duenas F.J."/>
            <person name="Sabat G."/>
            <person name="Salamov A."/>
            <person name="Samejima M."/>
            <person name="Schmutz J."/>
            <person name="Slot J.C."/>
            <person name="St John F."/>
            <person name="Stenlid J."/>
            <person name="Sun H."/>
            <person name="Sun S."/>
            <person name="Syed K."/>
            <person name="Tsang A."/>
            <person name="Wiebenga A."/>
            <person name="Young D."/>
            <person name="Pisabarro A."/>
            <person name="Eastwood D.C."/>
            <person name="Martin F."/>
            <person name="Cullen D."/>
            <person name="Grigoriev I.V."/>
            <person name="Hibbett D.S."/>
        </authorList>
    </citation>
    <scope>NUCLEOTIDE SEQUENCE</scope>
    <source>
        <strain evidence="5">FP-58527</strain>
    </source>
</reference>
<evidence type="ECO:0000313" key="4">
    <source>
        <dbReference type="EMBL" id="EPT05070.1"/>
    </source>
</evidence>
<dbReference type="PANTHER" id="PTHR10343">
    <property type="entry name" value="5'-AMP-ACTIVATED PROTEIN KINASE , BETA SUBUNIT"/>
    <property type="match status" value="1"/>
</dbReference>
<keyword evidence="5" id="KW-1185">Reference proteome</keyword>
<feature type="domain" description="Association with the SNF1 complex (ASC)" evidence="3">
    <location>
        <begin position="310"/>
        <end position="529"/>
    </location>
</feature>
<evidence type="ECO:0000313" key="5">
    <source>
        <dbReference type="Proteomes" id="UP000015241"/>
    </source>
</evidence>
<dbReference type="SUPFAM" id="SSF81296">
    <property type="entry name" value="E set domains"/>
    <property type="match status" value="1"/>
</dbReference>
<organism evidence="4 5">
    <name type="scientific">Fomitopsis schrenkii</name>
    <name type="common">Brown rot fungus</name>
    <dbReference type="NCBI Taxonomy" id="2126942"/>
    <lineage>
        <taxon>Eukaryota</taxon>
        <taxon>Fungi</taxon>
        <taxon>Dikarya</taxon>
        <taxon>Basidiomycota</taxon>
        <taxon>Agaricomycotina</taxon>
        <taxon>Agaricomycetes</taxon>
        <taxon>Polyporales</taxon>
        <taxon>Fomitopsis</taxon>
    </lineage>
</organism>
<dbReference type="PANTHER" id="PTHR10343:SF84">
    <property type="entry name" value="5'-AMP-ACTIVATED PROTEIN KINASE SUBUNIT BETA-1"/>
    <property type="match status" value="1"/>
</dbReference>
<dbReference type="InterPro" id="IPR014756">
    <property type="entry name" value="Ig_E-set"/>
</dbReference>
<feature type="compositionally biased region" description="Polar residues" evidence="2">
    <location>
        <begin position="1"/>
        <end position="11"/>
    </location>
</feature>
<sequence length="529" mass="56817">MGNTASNPQSHPSHRAQSPIRRGSPARTPSTSNPRVHRSLRQKKKSLELPDLASLALTPASSPASVSPHGAYRRPTSPIPIPISAPVQQTFRPQNNLPSAAHIALSNGRNSSRYDRSYMNVYPSTRSFISRPQEHSPPREELPRTEFVPEIIHSTLPLALVKAEGELSNPEPVQVKIVYRGTGQSVILTRAGDDNWQGRQPMQFDSATGLWSTYVNLLPGTHHLKFIVDDQIRISEDYPQAVDDRDGSLANYVSVPFPSSTASPSAIATAAAPGSSVISPLASPVHQHPLNANSFWSDASSTAGESGSGREHAESQWTTEIPLELVAAAAEEEAYLQLQETASHDMSSNSSASGFNSVPAPNIPPAPVLPRHLDKLILNVKPQTVSGSPVPTEQERSRRSGRERSRRERDRESRTRPSHLGMSMTAGDTNGDAHGEGGAHGPSPLGLPVVTASGTEVTNASGDGADRSNRVAVKLDVAGLADDASVLPVPSHVVLHHLSTSAIRNGVLAVANTTRYRKKYITTIYYKPT</sequence>
<proteinExistence type="inferred from homology"/>
<feature type="compositionally biased region" description="Basic and acidic residues" evidence="2">
    <location>
        <begin position="393"/>
        <end position="415"/>
    </location>
</feature>
<dbReference type="OrthoDB" id="531008at2759"/>
<dbReference type="GO" id="GO:0031588">
    <property type="term" value="C:nucleotide-activated protein kinase complex"/>
    <property type="evidence" value="ECO:0007669"/>
    <property type="project" value="TreeGrafter"/>
</dbReference>
<dbReference type="InterPro" id="IPR006828">
    <property type="entry name" value="ASC_dom"/>
</dbReference>
<dbReference type="EMBL" id="KE504124">
    <property type="protein sequence ID" value="EPT05070.1"/>
    <property type="molecule type" value="Genomic_DNA"/>
</dbReference>
<dbReference type="InterPro" id="IPR013783">
    <property type="entry name" value="Ig-like_fold"/>
</dbReference>
<dbReference type="STRING" id="743788.S8G492"/>
<dbReference type="Proteomes" id="UP000015241">
    <property type="component" value="Unassembled WGS sequence"/>
</dbReference>
<dbReference type="GO" id="GO:0005634">
    <property type="term" value="C:nucleus"/>
    <property type="evidence" value="ECO:0007669"/>
    <property type="project" value="TreeGrafter"/>
</dbReference>
<gene>
    <name evidence="4" type="ORF">FOMPIDRAFT_1111732</name>
</gene>
<dbReference type="Pfam" id="PF16561">
    <property type="entry name" value="AMPK1_CBM"/>
    <property type="match status" value="1"/>
</dbReference>
<feature type="region of interest" description="Disordered" evidence="2">
    <location>
        <begin position="380"/>
        <end position="446"/>
    </location>
</feature>
<dbReference type="InterPro" id="IPR050827">
    <property type="entry name" value="CRP1_MDG1_kinase"/>
</dbReference>
<feature type="region of interest" description="Disordered" evidence="2">
    <location>
        <begin position="292"/>
        <end position="316"/>
    </location>
</feature>
<accession>S8G492</accession>
<evidence type="ECO:0000259" key="3">
    <source>
        <dbReference type="SMART" id="SM01010"/>
    </source>
</evidence>
<dbReference type="SMART" id="SM01010">
    <property type="entry name" value="AMPKBI"/>
    <property type="match status" value="1"/>
</dbReference>
<dbReference type="InterPro" id="IPR032640">
    <property type="entry name" value="AMPK1_CBM"/>
</dbReference>
<feature type="compositionally biased region" description="Basic residues" evidence="2">
    <location>
        <begin position="35"/>
        <end position="44"/>
    </location>
</feature>
<dbReference type="HOGENOM" id="CLU_016059_0_0_1"/>
<protein>
    <recommendedName>
        <fullName evidence="3">Association with the SNF1 complex (ASC) domain-containing protein</fullName>
    </recommendedName>
</protein>
<dbReference type="InParanoid" id="S8G492"/>
<feature type="region of interest" description="Disordered" evidence="2">
    <location>
        <begin position="1"/>
        <end position="49"/>
    </location>
</feature>